<name>A0A1M5U901_9BACT</name>
<dbReference type="Pfam" id="PF01833">
    <property type="entry name" value="TIG"/>
    <property type="match status" value="1"/>
</dbReference>
<evidence type="ECO:0000259" key="1">
    <source>
        <dbReference type="Pfam" id="PF01833"/>
    </source>
</evidence>
<dbReference type="InterPro" id="IPR002909">
    <property type="entry name" value="IPT_dom"/>
</dbReference>
<proteinExistence type="predicted"/>
<dbReference type="STRING" id="947013.SAMN04488109_4537"/>
<dbReference type="Gene3D" id="2.120.10.80">
    <property type="entry name" value="Kelch-type beta propeller"/>
    <property type="match status" value="1"/>
</dbReference>
<dbReference type="SUPFAM" id="SSF50965">
    <property type="entry name" value="Galactose oxidase, central domain"/>
    <property type="match status" value="2"/>
</dbReference>
<dbReference type="SUPFAM" id="SSF81296">
    <property type="entry name" value="E set domains"/>
    <property type="match status" value="1"/>
</dbReference>
<dbReference type="RefSeq" id="WP_073138498.1">
    <property type="nucleotide sequence ID" value="NZ_FQWQ01000003.1"/>
</dbReference>
<reference evidence="2 3" key="1">
    <citation type="submission" date="2016-11" db="EMBL/GenBank/DDBJ databases">
        <authorList>
            <person name="Jaros S."/>
            <person name="Januszkiewicz K."/>
            <person name="Wedrychowicz H."/>
        </authorList>
    </citation>
    <scope>NUCLEOTIDE SEQUENCE [LARGE SCALE GENOMIC DNA]</scope>
    <source>
        <strain evidence="2 3">DSM 24574</strain>
    </source>
</reference>
<dbReference type="InterPro" id="IPR015915">
    <property type="entry name" value="Kelch-typ_b-propeller"/>
</dbReference>
<dbReference type="PROSITE" id="PS51257">
    <property type="entry name" value="PROKAR_LIPOPROTEIN"/>
    <property type="match status" value="1"/>
</dbReference>
<organism evidence="2 3">
    <name type="scientific">Chryseolinea serpens</name>
    <dbReference type="NCBI Taxonomy" id="947013"/>
    <lineage>
        <taxon>Bacteria</taxon>
        <taxon>Pseudomonadati</taxon>
        <taxon>Bacteroidota</taxon>
        <taxon>Cytophagia</taxon>
        <taxon>Cytophagales</taxon>
        <taxon>Fulvivirgaceae</taxon>
        <taxon>Chryseolinea</taxon>
    </lineage>
</organism>
<dbReference type="InterPro" id="IPR014756">
    <property type="entry name" value="Ig_E-set"/>
</dbReference>
<dbReference type="OrthoDB" id="103335at2"/>
<dbReference type="EMBL" id="FQWQ01000003">
    <property type="protein sequence ID" value="SHH59535.1"/>
    <property type="molecule type" value="Genomic_DNA"/>
</dbReference>
<accession>A0A1M5U901</accession>
<gene>
    <name evidence="2" type="ORF">SAMN04488109_4537</name>
</gene>
<sequence length="383" mass="41377">MKKAAFFLFGCFLISCSDEEKSPSILTITPNVADFEQTVTIAGSNFSTSLLDNEVSFNGTPATVTSATATELVVTVPINSTSGKISIKSQGRQVISATDFTVTCGTWASRAALPQFGEGDNAAIFTTQGKAFVMLGQVSVGGALQDAALFQFDPTSNSWTPKIIYDKEFFPSSFASWGSNAGKGFVLEPYGGDLHAYDVATDSWSIKKSPYTVDNGDKYPVVAFNIGDDGYVVLSDNNVWKYNITNDSWTTQGVFAGELDFSQEIYGLATSTKGYLGNGSNLWEFDPITKQWTKKASVSAQTFLMFATSDHVYAADYTEGKGLWEFNAGNNGWTRKATLLGNQRYSPLFFGLGNKGYVGAGSQTSNDQLLKDFFEYTPSGGID</sequence>
<evidence type="ECO:0000313" key="3">
    <source>
        <dbReference type="Proteomes" id="UP000184212"/>
    </source>
</evidence>
<dbReference type="InterPro" id="IPR013783">
    <property type="entry name" value="Ig-like_fold"/>
</dbReference>
<dbReference type="Proteomes" id="UP000184212">
    <property type="component" value="Unassembled WGS sequence"/>
</dbReference>
<keyword evidence="3" id="KW-1185">Reference proteome</keyword>
<evidence type="ECO:0000313" key="2">
    <source>
        <dbReference type="EMBL" id="SHH59535.1"/>
    </source>
</evidence>
<feature type="domain" description="IPT/TIG" evidence="1">
    <location>
        <begin position="23"/>
        <end position="92"/>
    </location>
</feature>
<dbReference type="InterPro" id="IPR011043">
    <property type="entry name" value="Gal_Oxase/kelch_b-propeller"/>
</dbReference>
<protein>
    <submittedName>
        <fullName evidence="2">IPT/TIG domain-containing protein</fullName>
    </submittedName>
</protein>
<dbReference type="AlphaFoldDB" id="A0A1M5U901"/>
<dbReference type="Gene3D" id="2.60.40.10">
    <property type="entry name" value="Immunoglobulins"/>
    <property type="match status" value="1"/>
</dbReference>